<gene>
    <name evidence="3" type="ORF">D7003_17905</name>
</gene>
<proteinExistence type="predicted"/>
<dbReference type="InterPro" id="IPR050791">
    <property type="entry name" value="Aldo-Keto_reductase"/>
</dbReference>
<dbReference type="AlphaFoldDB" id="A0A3N0BMY6"/>
<evidence type="ECO:0000256" key="1">
    <source>
        <dbReference type="ARBA" id="ARBA00023002"/>
    </source>
</evidence>
<name>A0A3N0BMY6_9MICC</name>
<comment type="caution">
    <text evidence="3">The sequence shown here is derived from an EMBL/GenBank/DDBJ whole genome shotgun (WGS) entry which is preliminary data.</text>
</comment>
<dbReference type="Pfam" id="PF00248">
    <property type="entry name" value="Aldo_ket_red"/>
    <property type="match status" value="1"/>
</dbReference>
<dbReference type="Proteomes" id="UP000273807">
    <property type="component" value="Unassembled WGS sequence"/>
</dbReference>
<feature type="domain" description="NADP-dependent oxidoreductase" evidence="2">
    <location>
        <begin position="21"/>
        <end position="319"/>
    </location>
</feature>
<dbReference type="Gene3D" id="3.20.20.100">
    <property type="entry name" value="NADP-dependent oxidoreductase domain"/>
    <property type="match status" value="1"/>
</dbReference>
<dbReference type="SUPFAM" id="SSF51430">
    <property type="entry name" value="NAD(P)-linked oxidoreductase"/>
    <property type="match status" value="1"/>
</dbReference>
<organism evidence="3 4">
    <name type="scientific">Arthrobacter oryzae</name>
    <dbReference type="NCBI Taxonomy" id="409290"/>
    <lineage>
        <taxon>Bacteria</taxon>
        <taxon>Bacillati</taxon>
        <taxon>Actinomycetota</taxon>
        <taxon>Actinomycetes</taxon>
        <taxon>Micrococcales</taxon>
        <taxon>Micrococcaceae</taxon>
        <taxon>Arthrobacter</taxon>
    </lineage>
</organism>
<dbReference type="PANTHER" id="PTHR43625:SF40">
    <property type="entry name" value="ALDO-KETO REDUCTASE YAKC [NADP(+)]"/>
    <property type="match status" value="1"/>
</dbReference>
<dbReference type="GO" id="GO:0005737">
    <property type="term" value="C:cytoplasm"/>
    <property type="evidence" value="ECO:0007669"/>
    <property type="project" value="TreeGrafter"/>
</dbReference>
<reference evidence="3 4" key="1">
    <citation type="submission" date="2018-10" db="EMBL/GenBank/DDBJ databases">
        <title>Genome sequencing of Arthrobacter oryzae TNB02.</title>
        <authorList>
            <person name="Cho Y.-J."/>
            <person name="Cho A."/>
            <person name="Kim O.-S."/>
        </authorList>
    </citation>
    <scope>NUCLEOTIDE SEQUENCE [LARGE SCALE GENOMIC DNA]</scope>
    <source>
        <strain evidence="3 4">TNB02</strain>
    </source>
</reference>
<evidence type="ECO:0000313" key="4">
    <source>
        <dbReference type="Proteomes" id="UP000273807"/>
    </source>
</evidence>
<accession>A0A3N0BMY6</accession>
<dbReference type="InterPro" id="IPR036812">
    <property type="entry name" value="NAD(P)_OxRdtase_dom_sf"/>
</dbReference>
<dbReference type="InterPro" id="IPR023210">
    <property type="entry name" value="NADP_OxRdtase_dom"/>
</dbReference>
<protein>
    <submittedName>
        <fullName evidence="3">Aldo/keto reductase</fullName>
    </submittedName>
</protein>
<dbReference type="PANTHER" id="PTHR43625">
    <property type="entry name" value="AFLATOXIN B1 ALDEHYDE REDUCTASE"/>
    <property type="match status" value="1"/>
</dbReference>
<dbReference type="OrthoDB" id="9768793at2"/>
<dbReference type="GO" id="GO:0016491">
    <property type="term" value="F:oxidoreductase activity"/>
    <property type="evidence" value="ECO:0007669"/>
    <property type="project" value="UniProtKB-KW"/>
</dbReference>
<dbReference type="EMBL" id="RBED01000137">
    <property type="protein sequence ID" value="RNL50091.1"/>
    <property type="molecule type" value="Genomic_DNA"/>
</dbReference>
<evidence type="ECO:0000313" key="3">
    <source>
        <dbReference type="EMBL" id="RNL50091.1"/>
    </source>
</evidence>
<keyword evidence="1" id="KW-0560">Oxidoreductase</keyword>
<sequence length="342" mass="36688">MTPLPLTQTRALGTTGPVAAAIGIGLMGMSDHYGAADDTESAATLQAALDAGVTLLDTADFYGSGHNELLLGEALRGRRREDIIISDKFGLLRDPAGGWAGIDHRPGSIKNFLASSLRRLGTEYIDIYRPARLDPAVPIEETIQALAQLVRKGHIRHIGLSEVGADTLRRAHAVHPISDLQIEYSLFSRRIEKDILPTARELGIGITAYGALSRGLLSGHWTPGPAPERDPLRGRDVRFRLPRFTGENLDRNLGLVEELRVVAEAKGVTVAQLAIAWVLSRGADIVPIVGARTRERLAEALAAGDVELSPDDLADLEDAVPPGAAAGTRYEVSQMKVLDSES</sequence>
<evidence type="ECO:0000259" key="2">
    <source>
        <dbReference type="Pfam" id="PF00248"/>
    </source>
</evidence>
<dbReference type="RefSeq" id="WP_123256862.1">
    <property type="nucleotide sequence ID" value="NZ_RBED01000137.1"/>
</dbReference>
<keyword evidence="4" id="KW-1185">Reference proteome</keyword>